<dbReference type="Pfam" id="PF00395">
    <property type="entry name" value="SLH"/>
    <property type="match status" value="3"/>
</dbReference>
<dbReference type="Pfam" id="PF07550">
    <property type="entry name" value="Shr-like_HID"/>
    <property type="match status" value="1"/>
</dbReference>
<dbReference type="InterPro" id="IPR001119">
    <property type="entry name" value="SLH_dom"/>
</dbReference>
<feature type="domain" description="SLH" evidence="3">
    <location>
        <begin position="102"/>
        <end position="165"/>
    </location>
</feature>
<evidence type="ECO:0000313" key="5">
    <source>
        <dbReference type="Proteomes" id="UP000037977"/>
    </source>
</evidence>
<feature type="transmembrane region" description="Helical" evidence="2">
    <location>
        <begin position="12"/>
        <end position="30"/>
    </location>
</feature>
<keyword evidence="1" id="KW-0732">Signal</keyword>
<organism evidence="4 5">
    <name type="scientific">Lysinibacillus macroides</name>
    <dbReference type="NCBI Taxonomy" id="33935"/>
    <lineage>
        <taxon>Bacteria</taxon>
        <taxon>Bacillati</taxon>
        <taxon>Bacillota</taxon>
        <taxon>Bacilli</taxon>
        <taxon>Bacillales</taxon>
        <taxon>Bacillaceae</taxon>
        <taxon>Lysinibacillus</taxon>
    </lineage>
</organism>
<comment type="caution">
    <text evidence="4">The sequence shown here is derived from an EMBL/GenBank/DDBJ whole genome shotgun (WGS) entry which is preliminary data.</text>
</comment>
<evidence type="ECO:0000256" key="1">
    <source>
        <dbReference type="ARBA" id="ARBA00022729"/>
    </source>
</evidence>
<dbReference type="PANTHER" id="PTHR43308">
    <property type="entry name" value="OUTER MEMBRANE PROTEIN ALPHA-RELATED"/>
    <property type="match status" value="1"/>
</dbReference>
<evidence type="ECO:0000256" key="2">
    <source>
        <dbReference type="SAM" id="Phobius"/>
    </source>
</evidence>
<keyword evidence="5" id="KW-1185">Reference proteome</keyword>
<evidence type="ECO:0000259" key="3">
    <source>
        <dbReference type="PROSITE" id="PS51272"/>
    </source>
</evidence>
<dbReference type="PATRIC" id="fig|33935.3.peg.3547"/>
<keyword evidence="2" id="KW-0812">Transmembrane</keyword>
<feature type="domain" description="SLH" evidence="3">
    <location>
        <begin position="166"/>
        <end position="226"/>
    </location>
</feature>
<feature type="domain" description="SLH" evidence="3">
    <location>
        <begin position="40"/>
        <end position="101"/>
    </location>
</feature>
<dbReference type="InterPro" id="IPR054544">
    <property type="entry name" value="Pest_crys_Cry1Aa_dom-IV"/>
</dbReference>
<proteinExistence type="predicted"/>
<dbReference type="PROSITE" id="PS51272">
    <property type="entry name" value="SLH"/>
    <property type="match status" value="3"/>
</dbReference>
<protein>
    <recommendedName>
        <fullName evidence="3">SLH domain-containing protein</fullName>
    </recommendedName>
</protein>
<keyword evidence="2" id="KW-0472">Membrane</keyword>
<accession>A0A0N0CVL4</accession>
<dbReference type="RefSeq" id="WP_053995475.1">
    <property type="nucleotide sequence ID" value="NZ_LGCI01000008.1"/>
</dbReference>
<dbReference type="AlphaFoldDB" id="A0A0N0CVL4"/>
<evidence type="ECO:0000313" key="4">
    <source>
        <dbReference type="EMBL" id="KOY81905.1"/>
    </source>
</evidence>
<dbReference type="STRING" id="33935.ADM90_13465"/>
<dbReference type="EMBL" id="LGCI01000008">
    <property type="protein sequence ID" value="KOY81905.1"/>
    <property type="molecule type" value="Genomic_DNA"/>
</dbReference>
<dbReference type="InterPro" id="IPR011432">
    <property type="entry name" value="Shr-like_HID"/>
</dbReference>
<dbReference type="OrthoDB" id="57539at2"/>
<sequence length="933" mass="100000">MNIQERLRTKETTWTFIILLIFLVSFAGIGTNQPAKASEISTIFTDLELGSEVEKALVNLVQQQIIFGYSDGTYRPSEKLNRGQSAAILARALQLDLDVVDNNIAFSDVDESSWYYKSIAAVVNAGIFQGYSDGTFKPDQSLTRAEMAKILIVAYQLPEEELVINPFKDVSSISWYAPYLTSLIQNKITTGTSPTTYSPNDTVNRGEMALFIYRCQQLVQQPIERIIDAEVTTITSDSVQLGNESFTLADDQKNWITPENLPILKNSRIKAQVIGEKISHIESITLHTNRQIDDENEKANTMLTGNGSVIDATVIINGDNLSIKDITITKDLILESGVQNSFYAENVLVKGSTILSNSRKLMASKTDDPFMLSDIHNSHKPKLHFQYSTLQSIEVTSAFFIIELTDETKVNEINLLADASIESEENIAIPIVKVNSSINVLLNARIDSLFIENRNSRVSLRNNARIENLYLEPVSDVKLIFPDYELIKHKIIRINGVPNIDLQPSTGSSPNSGSSNSEENSYLIAAKNAVAWLFSDSSKTALKASVDQATIDEATAKVALVADGTAKSALVADLQVAQQLLNGALANLQAATDAVSHLFTDNSKTALMADVDQAAIDEATAKVALVADGTAKSALVADLQVAQQLLNGALANLQAATDAVSHLFTDSSKTALMADVDQAAIDEATAKVALVADGTAKSALVADLQVAQQLLNGALANLQAATDAVSHLFTDSSKTALMADVDQAAIDEATAKVALVADGTAKSALVADLQVAQQLLNGALANLQAATDAVSHLFTDSSKTALMADVDQAAIDEATAKVALVADGTAKSALVADLKVAQDLLDKILTAPIITATAPNNNTVQFTFSDDVTWRSSITGIYLNGNSVPIHSARINTSTSGLIVIDLSGASLSPGTHRFLIKAQGYKNVEVIIIINS</sequence>
<dbReference type="InterPro" id="IPR051465">
    <property type="entry name" value="Cell_Envelope_Struct_Comp"/>
</dbReference>
<dbReference type="Pfam" id="PF18449">
    <property type="entry name" value="Endotoxin_C2"/>
    <property type="match status" value="5"/>
</dbReference>
<gene>
    <name evidence="4" type="ORF">ADM90_13465</name>
</gene>
<dbReference type="Proteomes" id="UP000037977">
    <property type="component" value="Unassembled WGS sequence"/>
</dbReference>
<dbReference type="PANTHER" id="PTHR43308:SF5">
    <property type="entry name" value="S-LAYER PROTEIN _ PEPTIDOGLYCAN ENDO-BETA-N-ACETYLGLUCOSAMINIDASE"/>
    <property type="match status" value="1"/>
</dbReference>
<name>A0A0N0CVL4_9BACI</name>
<keyword evidence="2" id="KW-1133">Transmembrane helix</keyword>
<reference evidence="4 5" key="1">
    <citation type="submission" date="2015-07" db="EMBL/GenBank/DDBJ databases">
        <title>Genome sequencing project for genomic taxonomy and phylogenomics of Bacillus-like bacteria.</title>
        <authorList>
            <person name="Liu B."/>
            <person name="Wang J."/>
            <person name="Zhu Y."/>
            <person name="Liu G."/>
            <person name="Chen Q."/>
            <person name="Chen Z."/>
            <person name="Che J."/>
            <person name="Ge C."/>
            <person name="Shi H."/>
            <person name="Pan Z."/>
            <person name="Liu X."/>
        </authorList>
    </citation>
    <scope>NUCLEOTIDE SEQUENCE [LARGE SCALE GENOMIC DNA]</scope>
    <source>
        <strain evidence="4 5">DSM 54</strain>
    </source>
</reference>